<evidence type="ECO:0000313" key="1">
    <source>
        <dbReference type="EMBL" id="JAH29306.1"/>
    </source>
</evidence>
<name>A0A0E9RJI9_ANGAN</name>
<reference evidence="1" key="2">
    <citation type="journal article" date="2015" name="Fish Shellfish Immunol.">
        <title>Early steps in the European eel (Anguilla anguilla)-Vibrio vulnificus interaction in the gills: Role of the RtxA13 toxin.</title>
        <authorList>
            <person name="Callol A."/>
            <person name="Pajuelo D."/>
            <person name="Ebbesson L."/>
            <person name="Teles M."/>
            <person name="MacKenzie S."/>
            <person name="Amaro C."/>
        </authorList>
    </citation>
    <scope>NUCLEOTIDE SEQUENCE</scope>
</reference>
<reference evidence="1" key="1">
    <citation type="submission" date="2014-11" db="EMBL/GenBank/DDBJ databases">
        <authorList>
            <person name="Amaro Gonzalez C."/>
        </authorList>
    </citation>
    <scope>NUCLEOTIDE SEQUENCE</scope>
</reference>
<proteinExistence type="predicted"/>
<dbReference type="EMBL" id="GBXM01079271">
    <property type="protein sequence ID" value="JAH29306.1"/>
    <property type="molecule type" value="Transcribed_RNA"/>
</dbReference>
<dbReference type="AlphaFoldDB" id="A0A0E9RJI9"/>
<sequence>MCLQELFCWDEEVAHIFRS</sequence>
<protein>
    <submittedName>
        <fullName evidence="1">Uncharacterized protein</fullName>
    </submittedName>
</protein>
<accession>A0A0E9RJI9</accession>
<organism evidence="1">
    <name type="scientific">Anguilla anguilla</name>
    <name type="common">European freshwater eel</name>
    <name type="synonym">Muraena anguilla</name>
    <dbReference type="NCBI Taxonomy" id="7936"/>
    <lineage>
        <taxon>Eukaryota</taxon>
        <taxon>Metazoa</taxon>
        <taxon>Chordata</taxon>
        <taxon>Craniata</taxon>
        <taxon>Vertebrata</taxon>
        <taxon>Euteleostomi</taxon>
        <taxon>Actinopterygii</taxon>
        <taxon>Neopterygii</taxon>
        <taxon>Teleostei</taxon>
        <taxon>Anguilliformes</taxon>
        <taxon>Anguillidae</taxon>
        <taxon>Anguilla</taxon>
    </lineage>
</organism>